<feature type="region of interest" description="Disordered" evidence="1">
    <location>
        <begin position="417"/>
        <end position="439"/>
    </location>
</feature>
<evidence type="ECO:0000313" key="3">
    <source>
        <dbReference type="EMBL" id="GMR60415.1"/>
    </source>
</evidence>
<reference evidence="4" key="1">
    <citation type="submission" date="2022-10" db="EMBL/GenBank/DDBJ databases">
        <title>Genome assembly of Pristionchus species.</title>
        <authorList>
            <person name="Yoshida K."/>
            <person name="Sommer R.J."/>
        </authorList>
    </citation>
    <scope>NUCLEOTIDE SEQUENCE [LARGE SCALE GENOMIC DNA]</scope>
    <source>
        <strain evidence="4">RS5460</strain>
    </source>
</reference>
<name>A0AAN5DE31_9BILA</name>
<feature type="compositionally biased region" description="Basic and acidic residues" evidence="1">
    <location>
        <begin position="33"/>
        <end position="55"/>
    </location>
</feature>
<feature type="compositionally biased region" description="Basic residues" evidence="1">
    <location>
        <begin position="417"/>
        <end position="431"/>
    </location>
</feature>
<feature type="compositionally biased region" description="Basic and acidic residues" evidence="1">
    <location>
        <begin position="143"/>
        <end position="164"/>
    </location>
</feature>
<feature type="compositionally biased region" description="Acidic residues" evidence="1">
    <location>
        <begin position="210"/>
        <end position="223"/>
    </location>
</feature>
<feature type="compositionally biased region" description="Basic and acidic residues" evidence="1">
    <location>
        <begin position="111"/>
        <end position="126"/>
    </location>
</feature>
<feature type="chain" id="PRO_5042817786" evidence="2">
    <location>
        <begin position="17"/>
        <end position="439"/>
    </location>
</feature>
<feature type="compositionally biased region" description="Acidic residues" evidence="1">
    <location>
        <begin position="165"/>
        <end position="187"/>
    </location>
</feature>
<keyword evidence="2" id="KW-0732">Signal</keyword>
<accession>A0AAN5DE31</accession>
<comment type="caution">
    <text evidence="3">The sequence shown here is derived from an EMBL/GenBank/DDBJ whole genome shotgun (WGS) entry which is preliminary data.</text>
</comment>
<evidence type="ECO:0000256" key="1">
    <source>
        <dbReference type="SAM" id="MobiDB-lite"/>
    </source>
</evidence>
<feature type="compositionally biased region" description="Basic and acidic residues" evidence="1">
    <location>
        <begin position="294"/>
        <end position="303"/>
    </location>
</feature>
<feature type="compositionally biased region" description="Basic and acidic residues" evidence="1">
    <location>
        <begin position="251"/>
        <end position="260"/>
    </location>
</feature>
<feature type="signal peptide" evidence="2">
    <location>
        <begin position="1"/>
        <end position="16"/>
    </location>
</feature>
<feature type="compositionally biased region" description="Basic and acidic residues" evidence="1">
    <location>
        <begin position="63"/>
        <end position="91"/>
    </location>
</feature>
<organism evidence="3 4">
    <name type="scientific">Pristionchus mayeri</name>
    <dbReference type="NCBI Taxonomy" id="1317129"/>
    <lineage>
        <taxon>Eukaryota</taxon>
        <taxon>Metazoa</taxon>
        <taxon>Ecdysozoa</taxon>
        <taxon>Nematoda</taxon>
        <taxon>Chromadorea</taxon>
        <taxon>Rhabditida</taxon>
        <taxon>Rhabditina</taxon>
        <taxon>Diplogasteromorpha</taxon>
        <taxon>Diplogasteroidea</taxon>
        <taxon>Neodiplogasteridae</taxon>
        <taxon>Pristionchus</taxon>
    </lineage>
</organism>
<dbReference type="AlphaFoldDB" id="A0AAN5DE31"/>
<feature type="region of interest" description="Disordered" evidence="1">
    <location>
        <begin position="33"/>
        <end position="311"/>
    </location>
</feature>
<keyword evidence="4" id="KW-1185">Reference proteome</keyword>
<sequence>MKTFAVLALLAVSAYAQLESTTPEPVAVVKRQVEDPKAEVKPVDEPVVIVKRDTDPSGSEPVPDIHIEISDGPEEIEKRQKRQNDYPKEETQSEPVQPEDPITQNDEEDSYREKRDYDEPEKKPDEPATQNDVENPYDPEYEPENKPEEQLDDKEEYRKKRDIPEPTEDEEEEDDDVDFTPTEEVDEPTTTVSDIDTETEESSVAPGIDTETDETVTEDDDSEFIASEPTTTELPQPDIQVEIMDGPTEEGENRQKRQYDDETEADPQQYGDDDAEIKPEEPVAQNDDEEDAEYGTRNKRDVATQENATRTRRSYVEEHGYPDCTCDRQYPHLPLYTALHEHCSCPGNHPHPHPHPPCNTCGHNHGPHVPCHGHGPVYHHHHVQVVPHPVPVHPMPVHPLPVHHVRHDVHHHFVPRKPHYRAPCNRRHHSHYDHDGYKH</sequence>
<protein>
    <submittedName>
        <fullName evidence="3">Uncharacterized protein</fullName>
    </submittedName>
</protein>
<dbReference type="Proteomes" id="UP001328107">
    <property type="component" value="Unassembled WGS sequence"/>
</dbReference>
<dbReference type="EMBL" id="BTRK01000006">
    <property type="protein sequence ID" value="GMR60415.1"/>
    <property type="molecule type" value="Genomic_DNA"/>
</dbReference>
<feature type="compositionally biased region" description="Acidic residues" evidence="1">
    <location>
        <begin position="261"/>
        <end position="275"/>
    </location>
</feature>
<gene>
    <name evidence="3" type="ORF">PMAYCL1PPCAC_30610</name>
</gene>
<proteinExistence type="predicted"/>
<evidence type="ECO:0000256" key="2">
    <source>
        <dbReference type="SAM" id="SignalP"/>
    </source>
</evidence>
<evidence type="ECO:0000313" key="4">
    <source>
        <dbReference type="Proteomes" id="UP001328107"/>
    </source>
</evidence>